<dbReference type="Proteomes" id="UP001460888">
    <property type="component" value="Unassembled WGS sequence"/>
</dbReference>
<dbReference type="RefSeq" id="WP_353108291.1">
    <property type="nucleotide sequence ID" value="NZ_APND01000001.1"/>
</dbReference>
<keyword evidence="1" id="KW-0472">Membrane</keyword>
<feature type="transmembrane region" description="Helical" evidence="1">
    <location>
        <begin position="57"/>
        <end position="76"/>
    </location>
</feature>
<dbReference type="EMBL" id="APND01000001">
    <property type="protein sequence ID" value="MES1927655.1"/>
    <property type="molecule type" value="Genomic_DNA"/>
</dbReference>
<evidence type="ECO:0000313" key="3">
    <source>
        <dbReference type="Proteomes" id="UP001460888"/>
    </source>
</evidence>
<keyword evidence="1" id="KW-1133">Transmembrane helix</keyword>
<name>A0ABV2AVQ8_9GAMM</name>
<keyword evidence="1" id="KW-0812">Transmembrane</keyword>
<comment type="caution">
    <text evidence="2">The sequence shown here is derived from an EMBL/GenBank/DDBJ whole genome shotgun (WGS) entry which is preliminary data.</text>
</comment>
<organism evidence="2 3">
    <name type="scientific">Salinisphaera dokdonensis CL-ES53</name>
    <dbReference type="NCBI Taxonomy" id="1304272"/>
    <lineage>
        <taxon>Bacteria</taxon>
        <taxon>Pseudomonadati</taxon>
        <taxon>Pseudomonadota</taxon>
        <taxon>Gammaproteobacteria</taxon>
        <taxon>Salinisphaerales</taxon>
        <taxon>Salinisphaeraceae</taxon>
        <taxon>Salinisphaera</taxon>
    </lineage>
</organism>
<protein>
    <submittedName>
        <fullName evidence="2">Uncharacterized protein</fullName>
    </submittedName>
</protein>
<reference evidence="2 3" key="1">
    <citation type="submission" date="2013-03" db="EMBL/GenBank/DDBJ databases">
        <title>Salinisphaera dokdonensis CL-ES53 Genome Sequencing.</title>
        <authorList>
            <person name="Li C."/>
            <person name="Lai Q."/>
            <person name="Shao Z."/>
        </authorList>
    </citation>
    <scope>NUCLEOTIDE SEQUENCE [LARGE SCALE GENOMIC DNA]</scope>
    <source>
        <strain evidence="2 3">CL-ES53</strain>
    </source>
</reference>
<evidence type="ECO:0000313" key="2">
    <source>
        <dbReference type="EMBL" id="MES1927655.1"/>
    </source>
</evidence>
<gene>
    <name evidence="2" type="ORF">SADO_00325</name>
</gene>
<keyword evidence="3" id="KW-1185">Reference proteome</keyword>
<sequence length="79" mass="8584">MTLLYAVVCLMMLPYPQLVSDAGGGFDHVVQITLVMTLFTAAAGLSTWLLQKRHRALWLGQGVLVVALVGVILFAVTQR</sequence>
<proteinExistence type="predicted"/>
<evidence type="ECO:0000256" key="1">
    <source>
        <dbReference type="SAM" id="Phobius"/>
    </source>
</evidence>
<accession>A0ABV2AVQ8</accession>
<feature type="transmembrane region" description="Helical" evidence="1">
    <location>
        <begin position="31"/>
        <end position="50"/>
    </location>
</feature>